<protein>
    <recommendedName>
        <fullName evidence="2">Tubulin-specific chaperone C N-terminal domain-containing protein</fullName>
    </recommendedName>
</protein>
<evidence type="ECO:0000313" key="3">
    <source>
        <dbReference type="Ensembl" id="ENSCPRP00005022382.1"/>
    </source>
</evidence>
<evidence type="ECO:0000313" key="4">
    <source>
        <dbReference type="Proteomes" id="UP000594220"/>
    </source>
</evidence>
<name>A0A7M4FG27_CROPO</name>
<feature type="domain" description="Tubulin-specific chaperone C N-terminal" evidence="2">
    <location>
        <begin position="41"/>
        <end position="125"/>
    </location>
</feature>
<feature type="compositionally biased region" description="Low complexity" evidence="1">
    <location>
        <begin position="14"/>
        <end position="23"/>
    </location>
</feature>
<proteinExistence type="predicted"/>
<dbReference type="AlphaFoldDB" id="A0A7M4FG27"/>
<keyword evidence="4" id="KW-1185">Reference proteome</keyword>
<evidence type="ECO:0000259" key="2">
    <source>
        <dbReference type="Pfam" id="PF16752"/>
    </source>
</evidence>
<dbReference type="Ensembl" id="ENSCPRT00005026172.1">
    <property type="protein sequence ID" value="ENSCPRP00005022382.1"/>
    <property type="gene ID" value="ENSCPRG00005015604.1"/>
</dbReference>
<dbReference type="Proteomes" id="UP000594220">
    <property type="component" value="Unplaced"/>
</dbReference>
<dbReference type="InterPro" id="IPR031925">
    <property type="entry name" value="TBCC_N"/>
</dbReference>
<reference evidence="3" key="1">
    <citation type="submission" date="2025-08" db="UniProtKB">
        <authorList>
            <consortium name="Ensembl"/>
        </authorList>
    </citation>
    <scope>IDENTIFICATION</scope>
</reference>
<accession>A0A7M4FG27</accession>
<evidence type="ECO:0000256" key="1">
    <source>
        <dbReference type="SAM" id="MobiDB-lite"/>
    </source>
</evidence>
<dbReference type="GeneTree" id="ENSGT00950000185540"/>
<reference evidence="3" key="2">
    <citation type="submission" date="2025-09" db="UniProtKB">
        <authorList>
            <consortium name="Ensembl"/>
        </authorList>
    </citation>
    <scope>IDENTIFICATION</scope>
</reference>
<organism evidence="3 4">
    <name type="scientific">Crocodylus porosus</name>
    <name type="common">Saltwater crocodile</name>
    <name type="synonym">Estuarine crocodile</name>
    <dbReference type="NCBI Taxonomy" id="8502"/>
    <lineage>
        <taxon>Eukaryota</taxon>
        <taxon>Metazoa</taxon>
        <taxon>Chordata</taxon>
        <taxon>Craniata</taxon>
        <taxon>Vertebrata</taxon>
        <taxon>Euteleostomi</taxon>
        <taxon>Archelosauria</taxon>
        <taxon>Archosauria</taxon>
        <taxon>Crocodylia</taxon>
        <taxon>Longirostres</taxon>
        <taxon>Crocodylidae</taxon>
        <taxon>Crocodylus</taxon>
    </lineage>
</organism>
<dbReference type="OMA" id="LSPGCVC"/>
<feature type="region of interest" description="Disordered" evidence="1">
    <location>
        <begin position="128"/>
        <end position="148"/>
    </location>
</feature>
<feature type="region of interest" description="Disordered" evidence="1">
    <location>
        <begin position="1"/>
        <end position="26"/>
    </location>
</feature>
<sequence>GPGVGEGRPPPAAAAPDLEPLGGDSATARGAIAVPERLQRRALAQQEATARRREVFATAFARERDAVEVLLAPGPPEAAAAAAVEEAAERLQALQRRVTDAVRFLAPYELRQAQETLARLQAALAGRHISQSSPSLCSAPSLQQGVRG</sequence>
<dbReference type="GO" id="GO:0015631">
    <property type="term" value="F:tubulin binding"/>
    <property type="evidence" value="ECO:0007669"/>
    <property type="project" value="InterPro"/>
</dbReference>
<feature type="compositionally biased region" description="Low complexity" evidence="1">
    <location>
        <begin position="130"/>
        <end position="148"/>
    </location>
</feature>
<dbReference type="Gene3D" id="1.20.58.1250">
    <property type="entry name" value="Tubulin Binding Cofactor C, N-terminal domain"/>
    <property type="match status" value="1"/>
</dbReference>
<dbReference type="InterPro" id="IPR038397">
    <property type="entry name" value="TBCC_N_sf"/>
</dbReference>
<dbReference type="Pfam" id="PF16752">
    <property type="entry name" value="TBCC_N"/>
    <property type="match status" value="1"/>
</dbReference>